<dbReference type="GeneID" id="36575536"/>
<evidence type="ECO:0000313" key="2">
    <source>
        <dbReference type="EMBL" id="PSS22315.1"/>
    </source>
</evidence>
<dbReference type="InterPro" id="IPR050789">
    <property type="entry name" value="Diverse_Enzym_Activities"/>
</dbReference>
<dbReference type="InterPro" id="IPR001466">
    <property type="entry name" value="Beta-lactam-related"/>
</dbReference>
<evidence type="ECO:0000259" key="1">
    <source>
        <dbReference type="Pfam" id="PF00144"/>
    </source>
</evidence>
<dbReference type="PANTHER" id="PTHR43283:SF3">
    <property type="entry name" value="BETA-LACTAMASE FAMILY PROTEIN (AFU_ORTHOLOGUE AFUA_5G07500)"/>
    <property type="match status" value="1"/>
</dbReference>
<dbReference type="Proteomes" id="UP000241818">
    <property type="component" value="Unassembled WGS sequence"/>
</dbReference>
<dbReference type="InParanoid" id="A0A2T3B6B8"/>
<dbReference type="Pfam" id="PF00144">
    <property type="entry name" value="Beta-lactamase"/>
    <property type="match status" value="1"/>
</dbReference>
<protein>
    <recommendedName>
        <fullName evidence="1">Beta-lactamase-related domain-containing protein</fullName>
    </recommendedName>
</protein>
<dbReference type="SUPFAM" id="SSF56601">
    <property type="entry name" value="beta-lactamase/transpeptidase-like"/>
    <property type="match status" value="1"/>
</dbReference>
<name>A0A2T3B6B8_AMORE</name>
<accession>A0A2T3B6B8</accession>
<dbReference type="InterPro" id="IPR012338">
    <property type="entry name" value="Beta-lactam/transpept-like"/>
</dbReference>
<sequence length="417" mass="45730">MESQVHTLSEAGAEGIRKTIDAATSDPTTQIPGCVFVAVNRAGEELISHASGRMSVDTPAPMTLDSVFWIASCTKMITGIACMQLVEQGKLTLDDAELVEGILPEVKRAVVFTGFDEKTGVPGVRKKETGITLKMLLTHTAGFAYPLFYSESRKLTLPVGIEEWARKLEDIEGPLMFEPGTRWSYGTGVDWAGVLVERISGLSLEEYFQKHIFEPLGIKNITMFPSATMKANLVHMHQRYSDGKIKTRGHIQRGPLNHSSSDEIFNSGGGGCFAQPQEYPKIIATLLNNGTSPHTGIQILNPATVDLMFTNHIPEMPNFAREPIEAAMPELTNPIAELYPQPHDQPQGWGLTFMLTISEGASGRGRNTGWWAGLSNLYWWCDRERGVGGIIASQILPFADPQVLSLWAQVEAAVYQG</sequence>
<dbReference type="RefSeq" id="XP_024722470.1">
    <property type="nucleotide sequence ID" value="XM_024867455.1"/>
</dbReference>
<organism evidence="2 3">
    <name type="scientific">Amorphotheca resinae ATCC 22711</name>
    <dbReference type="NCBI Taxonomy" id="857342"/>
    <lineage>
        <taxon>Eukaryota</taxon>
        <taxon>Fungi</taxon>
        <taxon>Dikarya</taxon>
        <taxon>Ascomycota</taxon>
        <taxon>Pezizomycotina</taxon>
        <taxon>Leotiomycetes</taxon>
        <taxon>Helotiales</taxon>
        <taxon>Amorphothecaceae</taxon>
        <taxon>Amorphotheca</taxon>
    </lineage>
</organism>
<dbReference type="PANTHER" id="PTHR43283">
    <property type="entry name" value="BETA-LACTAMASE-RELATED"/>
    <property type="match status" value="1"/>
</dbReference>
<dbReference type="EMBL" id="KZ679009">
    <property type="protein sequence ID" value="PSS22315.1"/>
    <property type="molecule type" value="Genomic_DNA"/>
</dbReference>
<keyword evidence="3" id="KW-1185">Reference proteome</keyword>
<dbReference type="STRING" id="857342.A0A2T3B6B8"/>
<dbReference type="Gene3D" id="3.40.710.10">
    <property type="entry name" value="DD-peptidase/beta-lactamase superfamily"/>
    <property type="match status" value="1"/>
</dbReference>
<gene>
    <name evidence="2" type="ORF">M430DRAFT_41081</name>
</gene>
<feature type="domain" description="Beta-lactamase-related" evidence="1">
    <location>
        <begin position="30"/>
        <end position="400"/>
    </location>
</feature>
<dbReference type="AlphaFoldDB" id="A0A2T3B6B8"/>
<evidence type="ECO:0000313" key="3">
    <source>
        <dbReference type="Proteomes" id="UP000241818"/>
    </source>
</evidence>
<dbReference type="OrthoDB" id="428260at2759"/>
<proteinExistence type="predicted"/>
<reference evidence="2 3" key="1">
    <citation type="journal article" date="2018" name="New Phytol.">
        <title>Comparative genomics and transcriptomics depict ericoid mycorrhizal fungi as versatile saprotrophs and plant mutualists.</title>
        <authorList>
            <person name="Martino E."/>
            <person name="Morin E."/>
            <person name="Grelet G.A."/>
            <person name="Kuo A."/>
            <person name="Kohler A."/>
            <person name="Daghino S."/>
            <person name="Barry K.W."/>
            <person name="Cichocki N."/>
            <person name="Clum A."/>
            <person name="Dockter R.B."/>
            <person name="Hainaut M."/>
            <person name="Kuo R.C."/>
            <person name="LaButti K."/>
            <person name="Lindahl B.D."/>
            <person name="Lindquist E.A."/>
            <person name="Lipzen A."/>
            <person name="Khouja H.R."/>
            <person name="Magnuson J."/>
            <person name="Murat C."/>
            <person name="Ohm R.A."/>
            <person name="Singer S.W."/>
            <person name="Spatafora J.W."/>
            <person name="Wang M."/>
            <person name="Veneault-Fourrey C."/>
            <person name="Henrissat B."/>
            <person name="Grigoriev I.V."/>
            <person name="Martin F.M."/>
            <person name="Perotto S."/>
        </authorList>
    </citation>
    <scope>NUCLEOTIDE SEQUENCE [LARGE SCALE GENOMIC DNA]</scope>
    <source>
        <strain evidence="2 3">ATCC 22711</strain>
    </source>
</reference>